<dbReference type="AlphaFoldDB" id="A0A1S8ADD2"/>
<protein>
    <submittedName>
        <fullName evidence="1">Uncharacterized protein</fullName>
    </submittedName>
</protein>
<evidence type="ECO:0000313" key="1">
    <source>
        <dbReference type="EMBL" id="JAV45441.1"/>
    </source>
</evidence>
<dbReference type="EMBL" id="GFAY01000209">
    <property type="protein sequence ID" value="JAV45441.1"/>
    <property type="molecule type" value="Transcribed_RNA"/>
</dbReference>
<reference evidence="1" key="1">
    <citation type="submission" date="2016-12" db="EMBL/GenBank/DDBJ databases">
        <title>Transcriptomic, proteomic, and metabolomic analysis of Citrus limon response to graft inoculation by Candidatus Liberibacter asiaticus.</title>
        <authorList>
            <person name="Ramsey J."/>
            <person name="Chin E."/>
            <person name="Chavez J."/>
            <person name="Saha S."/>
            <person name="Mischuk D."/>
            <person name="Mahoney J."/>
            <person name="Mohr J."/>
            <person name="Robison F."/>
            <person name="Godfrey K."/>
            <person name="Levesque C."/>
            <person name="Foster L."/>
            <person name="Xu Y."/>
            <person name="Strickler S."/>
            <person name="Fernandez-Pozo N."/>
            <person name="Polek M.L."/>
            <person name="Giovannoni J."/>
            <person name="Mueller L.A."/>
            <person name="Slupsky C."/>
            <person name="Bruce J."/>
            <person name="Cilia M."/>
        </authorList>
    </citation>
    <scope>NUCLEOTIDE SEQUENCE</scope>
</reference>
<accession>A0A1S8ADD2</accession>
<organism evidence="1">
    <name type="scientific">Citrus limon</name>
    <name type="common">Lemon</name>
    <name type="synonym">Citrus medica var. limon</name>
    <dbReference type="NCBI Taxonomy" id="2708"/>
    <lineage>
        <taxon>Eukaryota</taxon>
        <taxon>Viridiplantae</taxon>
        <taxon>Streptophyta</taxon>
        <taxon>Embryophyta</taxon>
        <taxon>Tracheophyta</taxon>
        <taxon>Spermatophyta</taxon>
        <taxon>Magnoliopsida</taxon>
        <taxon>eudicotyledons</taxon>
        <taxon>Gunneridae</taxon>
        <taxon>Pentapetalae</taxon>
        <taxon>rosids</taxon>
        <taxon>malvids</taxon>
        <taxon>Sapindales</taxon>
        <taxon>Rutaceae</taxon>
        <taxon>Aurantioideae</taxon>
        <taxon>Citrus</taxon>
    </lineage>
</organism>
<proteinExistence type="predicted"/>
<name>A0A1S8ADD2_CITLI</name>
<sequence length="26" mass="3015">MKLDKVLLPAREHHQINGMPAGMIWQ</sequence>